<sequence>MKELFFAELRRFRRAALIFAAVHLVLQLLFGRTQNVLEMFIVSHVFGMGLFMACGLALGLYQFGVYRQPGRCIWLLHRPMPLARVFGAIGGASVLLFVLAVGLPAIVALLCTEHYTARVVDLRHYTLVAHLVLLTVTGWLAGTIIILSRTRWAFGVLALPLVMLNYLASGFTMLLPAFACIAILAVVAYASFKPDRQSPPAGAVMAIMTALPLQVGFYVALGLGASMLYMAALTATGMNPANRPSLNPGGVYALSHQTSQQALDSGLALSNDPRIPQWRAELPGRQPTFIIPFGRQYPVHGQASNLDKPSWHDPGRSIIWNFSHDTMRFHGRDGQTGEDRGWFGLHGAGDTQAFPAVPVTRGPAVIQAPQQLYLIDFKTQTTRQLLALSGNEKFLSPMRKVPGTFDFSITNQRLIAHPPTPDDGAGLVPAAWSIALPGAASDLDRVDVANLKDGTLVSFNFGRAMVRGAPGSAQIVMFVSPDGKAEPLARRLLAHDYPALYEHVDWWTSPLLHAVVSLKDIVFDRGIVPDQGDPWHTAELRYPRPPIVIAVALLLAVLSGLGAGRWLHSSTLPVRAKVAWIVACVVAGLPALFSLMALQPRPVRQTQAQAATAPRPVLA</sequence>
<evidence type="ECO:0000256" key="1">
    <source>
        <dbReference type="SAM" id="Phobius"/>
    </source>
</evidence>
<dbReference type="Proteomes" id="UP001204621">
    <property type="component" value="Unassembled WGS sequence"/>
</dbReference>
<keyword evidence="1" id="KW-1133">Transmembrane helix</keyword>
<keyword evidence="1" id="KW-0472">Membrane</keyword>
<feature type="transmembrane region" description="Helical" evidence="1">
    <location>
        <begin position="174"/>
        <end position="192"/>
    </location>
</feature>
<gene>
    <name evidence="2" type="ORF">NX778_09540</name>
</gene>
<feature type="transmembrane region" description="Helical" evidence="1">
    <location>
        <begin position="579"/>
        <end position="598"/>
    </location>
</feature>
<reference evidence="2 3" key="1">
    <citation type="submission" date="2022-08" db="EMBL/GenBank/DDBJ databases">
        <title>Reclassification of Massilia species as members of the genera Telluria, Duganella, Pseudoduganella, Mokoshia gen. nov. and Zemynaea gen. nov. using orthogonal and non-orthogonal genome-based approaches.</title>
        <authorList>
            <person name="Bowman J.P."/>
        </authorList>
    </citation>
    <scope>NUCLEOTIDE SEQUENCE [LARGE SCALE GENOMIC DNA]</scope>
    <source>
        <strain evidence="2 3">JCM 31606</strain>
    </source>
</reference>
<accession>A0ABT2CWE9</accession>
<protein>
    <recommendedName>
        <fullName evidence="4">ABC transporter permease</fullName>
    </recommendedName>
</protein>
<comment type="caution">
    <text evidence="2">The sequence shown here is derived from an EMBL/GenBank/DDBJ whole genome shotgun (WGS) entry which is preliminary data.</text>
</comment>
<name>A0ABT2CWE9_9BURK</name>
<feature type="transmembrane region" description="Helical" evidence="1">
    <location>
        <begin position="82"/>
        <end position="107"/>
    </location>
</feature>
<evidence type="ECO:0000313" key="2">
    <source>
        <dbReference type="EMBL" id="MCS0658304.1"/>
    </source>
</evidence>
<organism evidence="2 3">
    <name type="scientific">Massilia terrae</name>
    <dbReference type="NCBI Taxonomy" id="1811224"/>
    <lineage>
        <taxon>Bacteria</taxon>
        <taxon>Pseudomonadati</taxon>
        <taxon>Pseudomonadota</taxon>
        <taxon>Betaproteobacteria</taxon>
        <taxon>Burkholderiales</taxon>
        <taxon>Oxalobacteraceae</taxon>
        <taxon>Telluria group</taxon>
        <taxon>Massilia</taxon>
    </lineage>
</organism>
<evidence type="ECO:0000313" key="3">
    <source>
        <dbReference type="Proteomes" id="UP001204621"/>
    </source>
</evidence>
<feature type="transmembrane region" description="Helical" evidence="1">
    <location>
        <begin position="547"/>
        <end position="567"/>
    </location>
</feature>
<feature type="transmembrane region" description="Helical" evidence="1">
    <location>
        <begin position="127"/>
        <end position="147"/>
    </location>
</feature>
<keyword evidence="3" id="KW-1185">Reference proteome</keyword>
<feature type="transmembrane region" description="Helical" evidence="1">
    <location>
        <begin position="204"/>
        <end position="232"/>
    </location>
</feature>
<evidence type="ECO:0008006" key="4">
    <source>
        <dbReference type="Google" id="ProtNLM"/>
    </source>
</evidence>
<dbReference type="RefSeq" id="WP_258811490.1">
    <property type="nucleotide sequence ID" value="NZ_JANUGU010000002.1"/>
</dbReference>
<keyword evidence="1" id="KW-0812">Transmembrane</keyword>
<dbReference type="EMBL" id="JANUGU010000002">
    <property type="protein sequence ID" value="MCS0658304.1"/>
    <property type="molecule type" value="Genomic_DNA"/>
</dbReference>
<proteinExistence type="predicted"/>
<feature type="transmembrane region" description="Helical" evidence="1">
    <location>
        <begin position="41"/>
        <end position="61"/>
    </location>
</feature>